<comment type="caution">
    <text evidence="8">The sequence shown here is derived from an EMBL/GenBank/DDBJ whole genome shotgun (WGS) entry which is preliminary data.</text>
</comment>
<feature type="compositionally biased region" description="Low complexity" evidence="6">
    <location>
        <begin position="55"/>
        <end position="71"/>
    </location>
</feature>
<dbReference type="STRING" id="29845.A0A1V6SC61"/>
<evidence type="ECO:0000259" key="7">
    <source>
        <dbReference type="Pfam" id="PF00172"/>
    </source>
</evidence>
<dbReference type="Pfam" id="PF00172">
    <property type="entry name" value="Zn_clus"/>
    <property type="match status" value="1"/>
</dbReference>
<keyword evidence="2" id="KW-0805">Transcription regulation</keyword>
<dbReference type="InterPro" id="IPR001138">
    <property type="entry name" value="Zn2Cys6_DnaBD"/>
</dbReference>
<feature type="compositionally biased region" description="Basic and acidic residues" evidence="6">
    <location>
        <begin position="631"/>
        <end position="642"/>
    </location>
</feature>
<dbReference type="InterPro" id="IPR021858">
    <property type="entry name" value="Fun_TF"/>
</dbReference>
<feature type="region of interest" description="Disordered" evidence="6">
    <location>
        <begin position="623"/>
        <end position="649"/>
    </location>
</feature>
<dbReference type="SUPFAM" id="SSF57701">
    <property type="entry name" value="Zn2/Cys6 DNA-binding domain"/>
    <property type="match status" value="1"/>
</dbReference>
<organism evidence="8 9">
    <name type="scientific">Penicillium vulpinum</name>
    <dbReference type="NCBI Taxonomy" id="29845"/>
    <lineage>
        <taxon>Eukaryota</taxon>
        <taxon>Fungi</taxon>
        <taxon>Dikarya</taxon>
        <taxon>Ascomycota</taxon>
        <taxon>Pezizomycotina</taxon>
        <taxon>Eurotiomycetes</taxon>
        <taxon>Eurotiomycetidae</taxon>
        <taxon>Eurotiales</taxon>
        <taxon>Aspergillaceae</taxon>
        <taxon>Penicillium</taxon>
    </lineage>
</organism>
<comment type="subcellular location">
    <subcellularLocation>
        <location evidence="1">Nucleus</location>
    </subcellularLocation>
</comment>
<evidence type="ECO:0000256" key="5">
    <source>
        <dbReference type="ARBA" id="ARBA00023242"/>
    </source>
</evidence>
<evidence type="ECO:0000256" key="4">
    <source>
        <dbReference type="ARBA" id="ARBA00023163"/>
    </source>
</evidence>
<feature type="compositionally biased region" description="Polar residues" evidence="6">
    <location>
        <begin position="531"/>
        <end position="550"/>
    </location>
</feature>
<feature type="domain" description="Zn(2)-C6 fungal-type" evidence="7">
    <location>
        <begin position="7"/>
        <end position="36"/>
    </location>
</feature>
<protein>
    <recommendedName>
        <fullName evidence="7">Zn(2)-C6 fungal-type domain-containing protein</fullName>
    </recommendedName>
</protein>
<keyword evidence="5" id="KW-0539">Nucleus</keyword>
<keyword evidence="9" id="KW-1185">Reference proteome</keyword>
<dbReference type="GO" id="GO:0000981">
    <property type="term" value="F:DNA-binding transcription factor activity, RNA polymerase II-specific"/>
    <property type="evidence" value="ECO:0007669"/>
    <property type="project" value="InterPro"/>
</dbReference>
<dbReference type="EMBL" id="MDYP01000002">
    <property type="protein sequence ID" value="OQE11349.1"/>
    <property type="molecule type" value="Genomic_DNA"/>
</dbReference>
<dbReference type="CDD" id="cd00067">
    <property type="entry name" value="GAL4"/>
    <property type="match status" value="1"/>
</dbReference>
<sequence>MAVQDARVKCGEEKPHCTRCTRLGVGCPGYSQSLRWVTKYEQSSPAVPASISEVTSPSPAASASTAPSQPANQIDDALPLDDSNFVLDGRTPLCDNLWDHPGHGSLPELTDLCTPSPMAAASSSFTHQREPFRDFEQSEDNGVDLSHFLSLIGPTSIEEQVDDVYQDFSPSVIVRSYPPASHRSAPHNFMSMSRSLNNPSWTLIEYYFKEVAALFSSYDSQMNPFRTTVSRLWGSSLAMCRTMQSMAAATLVTEFPQFGPMGRRMRDEAIDIITREEVIDDKSLLALLMLGQTASWHDPNDLGISFFNLLRKQLNTIASSSHGPGFGFPKNDSNNYRFFEEALIYWEMLLSFVTDNDTIVLSDNSRNASSTGESFVLQRVPHPWTGIARDTQFTVHEVGQLIRRERKRIHSRRFTSQSDITRAQLAIEKARELEERLLGLAHPSESEIVSPGDDDTPVWHLLTMAEAYRCIGLMQLYRVFPDLLHNRLPASTSAPPQYPSNADPASRDPFFPVDLDSMNLSAGFGDPSPARAQNTNSQQNAPSPSGSSPHNLYRHSPHHLPSPPSPDTQQTPTPETLYGNWLTEFAVTTLSRLKTIPLESRTRCLQPFLLVASCSELRLPRLATTGTQPRNGEDYSERRAHDNNNSNQTPTISMEAIEVSRTRKFILGRLTSFLHVLPPKPIHVCLKLVNEVWRRLDSGDDDAYWVDVMIEKGWETTMG</sequence>
<dbReference type="Pfam" id="PF11951">
    <property type="entry name" value="Fungal_trans_2"/>
    <property type="match status" value="2"/>
</dbReference>
<dbReference type="PANTHER" id="PTHR37534:SF11">
    <property type="entry name" value="ZN(II)2CYS6 TRANSCRIPTION FACTOR (EUROFUNG)"/>
    <property type="match status" value="1"/>
</dbReference>
<dbReference type="GO" id="GO:0000976">
    <property type="term" value="F:transcription cis-regulatory region binding"/>
    <property type="evidence" value="ECO:0007669"/>
    <property type="project" value="TreeGrafter"/>
</dbReference>
<proteinExistence type="predicted"/>
<feature type="region of interest" description="Disordered" evidence="6">
    <location>
        <begin position="49"/>
        <end position="77"/>
    </location>
</feature>
<dbReference type="GO" id="GO:0008270">
    <property type="term" value="F:zinc ion binding"/>
    <property type="evidence" value="ECO:0007669"/>
    <property type="project" value="InterPro"/>
</dbReference>
<gene>
    <name evidence="8" type="ORF">PENVUL_c002G02383</name>
</gene>
<evidence type="ECO:0000256" key="1">
    <source>
        <dbReference type="ARBA" id="ARBA00004123"/>
    </source>
</evidence>
<dbReference type="AlphaFoldDB" id="A0A1V6SC61"/>
<feature type="region of interest" description="Disordered" evidence="6">
    <location>
        <begin position="491"/>
        <end position="576"/>
    </location>
</feature>
<keyword evidence="4" id="KW-0804">Transcription</keyword>
<dbReference type="Proteomes" id="UP000191518">
    <property type="component" value="Unassembled WGS sequence"/>
</dbReference>
<dbReference type="PANTHER" id="PTHR37534">
    <property type="entry name" value="TRANSCRIPTIONAL ACTIVATOR PROTEIN UGA3"/>
    <property type="match status" value="1"/>
</dbReference>
<dbReference type="GO" id="GO:0005634">
    <property type="term" value="C:nucleus"/>
    <property type="evidence" value="ECO:0007669"/>
    <property type="project" value="UniProtKB-SubCell"/>
</dbReference>
<dbReference type="GO" id="GO:0045944">
    <property type="term" value="P:positive regulation of transcription by RNA polymerase II"/>
    <property type="evidence" value="ECO:0007669"/>
    <property type="project" value="TreeGrafter"/>
</dbReference>
<dbReference type="InterPro" id="IPR036864">
    <property type="entry name" value="Zn2-C6_fun-type_DNA-bd_sf"/>
</dbReference>
<name>A0A1V6SC61_9EURO</name>
<evidence type="ECO:0000313" key="9">
    <source>
        <dbReference type="Proteomes" id="UP000191518"/>
    </source>
</evidence>
<reference evidence="9" key="1">
    <citation type="journal article" date="2017" name="Nat. Microbiol.">
        <title>Global analysis of biosynthetic gene clusters reveals vast potential of secondary metabolite production in Penicillium species.</title>
        <authorList>
            <person name="Nielsen J.C."/>
            <person name="Grijseels S."/>
            <person name="Prigent S."/>
            <person name="Ji B."/>
            <person name="Dainat J."/>
            <person name="Nielsen K.F."/>
            <person name="Frisvad J.C."/>
            <person name="Workman M."/>
            <person name="Nielsen J."/>
        </authorList>
    </citation>
    <scope>NUCLEOTIDE SEQUENCE [LARGE SCALE GENOMIC DNA]</scope>
    <source>
        <strain evidence="9">IBT 29486</strain>
    </source>
</reference>
<keyword evidence="3" id="KW-0238">DNA-binding</keyword>
<evidence type="ECO:0000256" key="3">
    <source>
        <dbReference type="ARBA" id="ARBA00023125"/>
    </source>
</evidence>
<evidence type="ECO:0000256" key="6">
    <source>
        <dbReference type="SAM" id="MobiDB-lite"/>
    </source>
</evidence>
<evidence type="ECO:0000256" key="2">
    <source>
        <dbReference type="ARBA" id="ARBA00023015"/>
    </source>
</evidence>
<accession>A0A1V6SC61</accession>
<evidence type="ECO:0000313" key="8">
    <source>
        <dbReference type="EMBL" id="OQE11349.1"/>
    </source>
</evidence>